<dbReference type="FunCoup" id="L0PC15">
    <property type="interactions" value="68"/>
</dbReference>
<dbReference type="VEuPathDB" id="FungiDB:PNEJI1_001224"/>
<dbReference type="AlphaFoldDB" id="L0PC15"/>
<evidence type="ECO:0000256" key="2">
    <source>
        <dbReference type="ARBA" id="ARBA00023002"/>
    </source>
</evidence>
<dbReference type="PRINTS" id="PR00081">
    <property type="entry name" value="GDHRDH"/>
</dbReference>
<dbReference type="PANTHER" id="PTHR24322:SF736">
    <property type="entry name" value="RETINOL DEHYDROGENASE 10"/>
    <property type="match status" value="1"/>
</dbReference>
<evidence type="ECO:0000313" key="5">
    <source>
        <dbReference type="Proteomes" id="UP000010422"/>
    </source>
</evidence>
<dbReference type="Pfam" id="PF00106">
    <property type="entry name" value="adh_short"/>
    <property type="match status" value="1"/>
</dbReference>
<dbReference type="PANTHER" id="PTHR24322">
    <property type="entry name" value="PKSB"/>
    <property type="match status" value="1"/>
</dbReference>
<evidence type="ECO:0000313" key="4">
    <source>
        <dbReference type="EMBL" id="CCJ29649.1"/>
    </source>
</evidence>
<dbReference type="GO" id="GO:0016616">
    <property type="term" value="F:oxidoreductase activity, acting on the CH-OH group of donors, NAD or NADP as acceptor"/>
    <property type="evidence" value="ECO:0007669"/>
    <property type="project" value="TreeGrafter"/>
</dbReference>
<feature type="transmembrane region" description="Helical" evidence="3">
    <location>
        <begin position="30"/>
        <end position="55"/>
    </location>
</feature>
<comment type="similarity">
    <text evidence="1">Belongs to the short-chain dehydrogenases/reductases (SDR) family.</text>
</comment>
<dbReference type="Gene3D" id="3.40.50.720">
    <property type="entry name" value="NAD(P)-binding Rossmann-like Domain"/>
    <property type="match status" value="1"/>
</dbReference>
<gene>
    <name evidence="4" type="ORF">PNEJI1_001224</name>
</gene>
<dbReference type="InterPro" id="IPR002347">
    <property type="entry name" value="SDR_fam"/>
</dbReference>
<dbReference type="InterPro" id="IPR036291">
    <property type="entry name" value="NAD(P)-bd_dom_sf"/>
</dbReference>
<dbReference type="EMBL" id="CAKM01000203">
    <property type="protein sequence ID" value="CCJ29649.1"/>
    <property type="molecule type" value="Genomic_DNA"/>
</dbReference>
<evidence type="ECO:0000256" key="1">
    <source>
        <dbReference type="ARBA" id="ARBA00006484"/>
    </source>
</evidence>
<keyword evidence="2" id="KW-0560">Oxidoreductase</keyword>
<accession>L0PC15</accession>
<proteinExistence type="inferred from homology"/>
<keyword evidence="3" id="KW-1133">Transmembrane helix</keyword>
<dbReference type="Proteomes" id="UP000010422">
    <property type="component" value="Unassembled WGS sequence"/>
</dbReference>
<organism evidence="5">
    <name type="scientific">Pneumocystis jirovecii</name>
    <name type="common">Human pneumocystis pneumonia agent</name>
    <dbReference type="NCBI Taxonomy" id="42068"/>
    <lineage>
        <taxon>Eukaryota</taxon>
        <taxon>Fungi</taxon>
        <taxon>Dikarya</taxon>
        <taxon>Ascomycota</taxon>
        <taxon>Taphrinomycotina</taxon>
        <taxon>Pneumocystomycetes</taxon>
        <taxon>Pneumocystaceae</taxon>
        <taxon>Pneumocystis</taxon>
    </lineage>
</organism>
<comment type="caution">
    <text evidence="4">The sequence shown here is derived from an EMBL/GenBank/DDBJ whole genome shotgun (WGS) entry which is preliminary data.</text>
</comment>
<keyword evidence="3" id="KW-0812">Transmembrane</keyword>
<feature type="transmembrane region" description="Helical" evidence="3">
    <location>
        <begin position="227"/>
        <end position="244"/>
    </location>
</feature>
<sequence length="251" mass="28592">MSTKKLHGKIAVPTDNIIGASGLGHELSSILSQLGVIVIIIDVPFVTITNAILLYGTPTILINSVAILDAEPIETMSFEKFRRVIDVNFISHFNMVKIIITFIYWTAYCASKAALVSFHESLKYELFYSNFNIQTTLVVPGQLNTPLFQDVETPSRLLAPILDPIYVSEKIIKAIINNLSTEIYTPLYCSVLPVLRCMPIKFQKIFRHLSGIDKASRKYVLIKEIDYFDYEYILSLTILFIYILRNKNIFR</sequence>
<evidence type="ECO:0000256" key="3">
    <source>
        <dbReference type="SAM" id="Phobius"/>
    </source>
</evidence>
<dbReference type="InParanoid" id="L0PC15"/>
<name>L0PC15_PNEJI</name>
<dbReference type="SUPFAM" id="SSF51735">
    <property type="entry name" value="NAD(P)-binding Rossmann-fold domains"/>
    <property type="match status" value="1"/>
</dbReference>
<dbReference type="STRING" id="1209962.L0PC15"/>
<reference evidence="4 5" key="1">
    <citation type="journal article" date="2012" name="MBio">
        <title>De novo assembly of the Pneumocystis jirovecii genome from a single bronchoalveolar lavage fluid specimen from a patient.</title>
        <authorList>
            <person name="Cisse O.H."/>
            <person name="Pagni M."/>
            <person name="Hauser P.M."/>
        </authorList>
    </citation>
    <scope>NUCLEOTIDE SEQUENCE [LARGE SCALE GENOMIC DNA]</scope>
    <source>
        <strain evidence="4 5">SE8</strain>
    </source>
</reference>
<protein>
    <submittedName>
        <fullName evidence="4">Uncharacterized protein</fullName>
    </submittedName>
</protein>
<keyword evidence="3" id="KW-0472">Membrane</keyword>